<feature type="transmembrane region" description="Helical" evidence="8">
    <location>
        <begin position="351"/>
        <end position="371"/>
    </location>
</feature>
<comment type="similarity">
    <text evidence="2">Belongs to the dpy-19 family.</text>
</comment>
<feature type="transmembrane region" description="Helical" evidence="8">
    <location>
        <begin position="198"/>
        <end position="216"/>
    </location>
</feature>
<keyword evidence="6 8" id="KW-1133">Transmembrane helix</keyword>
<feature type="transmembrane region" description="Helical" evidence="8">
    <location>
        <begin position="228"/>
        <end position="245"/>
    </location>
</feature>
<accession>A0AAF5PQ42</accession>
<feature type="transmembrane region" description="Helical" evidence="8">
    <location>
        <begin position="459"/>
        <end position="478"/>
    </location>
</feature>
<reference evidence="10" key="3">
    <citation type="submission" date="2024-02" db="UniProtKB">
        <authorList>
            <consortium name="WormBaseParasite"/>
        </authorList>
    </citation>
    <scope>IDENTIFICATION</scope>
    <source>
        <strain evidence="10">pt0022</strain>
    </source>
</reference>
<evidence type="ECO:0000313" key="9">
    <source>
        <dbReference type="Proteomes" id="UP000093561"/>
    </source>
</evidence>
<protein>
    <submittedName>
        <fullName evidence="10">Bm3511</fullName>
    </submittedName>
</protein>
<evidence type="ECO:0000256" key="3">
    <source>
        <dbReference type="ARBA" id="ARBA00022676"/>
    </source>
</evidence>
<evidence type="ECO:0000256" key="2">
    <source>
        <dbReference type="ARBA" id="ARBA00008744"/>
    </source>
</evidence>
<keyword evidence="5 8" id="KW-0812">Transmembrane</keyword>
<feature type="transmembrane region" description="Helical" evidence="8">
    <location>
        <begin position="423"/>
        <end position="447"/>
    </location>
</feature>
<evidence type="ECO:0000256" key="8">
    <source>
        <dbReference type="SAM" id="Phobius"/>
    </source>
</evidence>
<feature type="transmembrane region" description="Helical" evidence="8">
    <location>
        <begin position="275"/>
        <end position="292"/>
    </location>
</feature>
<feature type="transmembrane region" description="Helical" evidence="8">
    <location>
        <begin position="171"/>
        <end position="191"/>
    </location>
</feature>
<name>A0AAF5PQ42_WUCBA</name>
<organism evidence="9 10">
    <name type="scientific">Wuchereria bancrofti</name>
    <dbReference type="NCBI Taxonomy" id="6293"/>
    <lineage>
        <taxon>Eukaryota</taxon>
        <taxon>Metazoa</taxon>
        <taxon>Ecdysozoa</taxon>
        <taxon>Nematoda</taxon>
        <taxon>Chromadorea</taxon>
        <taxon>Rhabditida</taxon>
        <taxon>Spirurina</taxon>
        <taxon>Spiruromorpha</taxon>
        <taxon>Filarioidea</taxon>
        <taxon>Onchocercidae</taxon>
        <taxon>Wuchereria</taxon>
    </lineage>
</organism>
<sequence>MGKSARKRETSCVNEERRWKALEEKSNLRKKCWIFGVTLTALIPAVLNYSHIGTLFENDRHFSHLADFEREMAYRTEMGLYYSFYKKLIGESPFFEVLNQITNDNVTEYGHTINTLKRFNLYPEVILGIAFKLFKKIANKSHWVVEQCWQVNRGDDLPPVVSCEGIGNEHYFYITMVFVLASTVATSIFLFGVLLSDTILGGTLAVCCFFFNHGQATRVQWTPPLRESFGYPVFLAQILVITYVLRYIKNGFLWSLLIAYLTTTFVLFWQFSAFALTTQMGSIFVTFVLDFIPIRTMTTIVYGHAIAFFTAFMLLFGNEMLLTSFYLSSIITVWIVMSLDRYLYRITNRPFYIIVNSTLFIAGTVGIKLTISHLMRVEDDAHIMDLLRAKFTSFANFHTRLYTCAKEFDFIGREDLTDLMRTLLLPAAALSFFLVFMFFLHYESLIYRDKIRVKPCAEIVYNIIQGICFIIMACLIMRLKLFMTPHLCIIVTVLANYEFVIHTVHFNIPEWIHRILIVILLAAMGHQGIVNIQKQWEIQGEYSNPDQEALFNWISSKTRSDSVFAGPMPVMANVKLSTGRPIVNHPHYEDAGLRSRTLKVYSMFSRKPLIEVYNTLKGMGINYYIFQPSWCDSRMLIPECSYRAIWDLQDPANRKRESLCDLILEVLNGRRMGALAPFKIVYSAKSYVIFEL</sequence>
<feature type="transmembrane region" description="Helical" evidence="8">
    <location>
        <begin position="511"/>
        <end position="529"/>
    </location>
</feature>
<dbReference type="Pfam" id="PF10034">
    <property type="entry name" value="Dpy19"/>
    <property type="match status" value="1"/>
</dbReference>
<dbReference type="InterPro" id="IPR018732">
    <property type="entry name" value="Dpy-19/Dpy-19-like"/>
</dbReference>
<dbReference type="PANTHER" id="PTHR31488">
    <property type="entry name" value="DPY-19-LIKE 1, LIKE (H. SAPIENS)"/>
    <property type="match status" value="1"/>
</dbReference>
<evidence type="ECO:0000256" key="6">
    <source>
        <dbReference type="ARBA" id="ARBA00022989"/>
    </source>
</evidence>
<keyword evidence="4" id="KW-0808">Transferase</keyword>
<dbReference type="GO" id="GO:0000030">
    <property type="term" value="F:mannosyltransferase activity"/>
    <property type="evidence" value="ECO:0007669"/>
    <property type="project" value="InterPro"/>
</dbReference>
<evidence type="ECO:0000313" key="10">
    <source>
        <dbReference type="WBParaSite" id="mrna-Wban_03885"/>
    </source>
</evidence>
<feature type="transmembrane region" description="Helical" evidence="8">
    <location>
        <begin position="299"/>
        <end position="317"/>
    </location>
</feature>
<reference evidence="9" key="2">
    <citation type="journal article" date="2016" name="Mol. Ecol.">
        <title>Population genomics of the filarial nematode parasite Wuchereria bancrofti from mosquitoes.</title>
        <authorList>
            <person name="Small S.T."/>
            <person name="Reimer L.J."/>
            <person name="Tisch D.J."/>
            <person name="King C.L."/>
            <person name="Christensen B.M."/>
            <person name="Siba P.M."/>
            <person name="Kazura J.W."/>
            <person name="Serre D."/>
            <person name="Zimmerman P.A."/>
        </authorList>
    </citation>
    <scope>NUCLEOTIDE SEQUENCE</scope>
    <source>
        <strain evidence="9">pt0022</strain>
    </source>
</reference>
<proteinExistence type="inferred from homology"/>
<reference evidence="9" key="1">
    <citation type="submission" date="2015-03" db="EMBL/GenBank/DDBJ databases">
        <title>Wuchereria bancrofti Genome Sequencing Papua New Guinea Strain.</title>
        <authorList>
            <person name="Small S.T."/>
            <person name="Serre D."/>
            <person name="Zimmerman P.A."/>
        </authorList>
    </citation>
    <scope>NUCLEOTIDE SEQUENCE [LARGE SCALE GENOMIC DNA]</scope>
    <source>
        <strain evidence="9">pt0022</strain>
    </source>
</reference>
<dbReference type="Proteomes" id="UP000093561">
    <property type="component" value="Unassembled WGS sequence"/>
</dbReference>
<dbReference type="AlphaFoldDB" id="A0AAF5PQ42"/>
<feature type="transmembrane region" description="Helical" evidence="8">
    <location>
        <begin position="32"/>
        <end position="52"/>
    </location>
</feature>
<dbReference type="InterPro" id="IPR047462">
    <property type="entry name" value="Dpy19"/>
</dbReference>
<keyword evidence="3" id="KW-0328">Glycosyltransferase</keyword>
<feature type="transmembrane region" description="Helical" evidence="8">
    <location>
        <begin position="252"/>
        <end position="269"/>
    </location>
</feature>
<dbReference type="PANTHER" id="PTHR31488:SF1">
    <property type="entry name" value="C-MANNOSYLTRANSFERASE DPY19L1"/>
    <property type="match status" value="1"/>
</dbReference>
<dbReference type="GO" id="GO:0005637">
    <property type="term" value="C:nuclear inner membrane"/>
    <property type="evidence" value="ECO:0007669"/>
    <property type="project" value="TreeGrafter"/>
</dbReference>
<evidence type="ECO:0000256" key="1">
    <source>
        <dbReference type="ARBA" id="ARBA00004141"/>
    </source>
</evidence>
<comment type="subcellular location">
    <subcellularLocation>
        <location evidence="1">Membrane</location>
        <topology evidence="1">Multi-pass membrane protein</topology>
    </subcellularLocation>
</comment>
<evidence type="ECO:0000256" key="5">
    <source>
        <dbReference type="ARBA" id="ARBA00022692"/>
    </source>
</evidence>
<feature type="transmembrane region" description="Helical" evidence="8">
    <location>
        <begin position="484"/>
        <end position="504"/>
    </location>
</feature>
<evidence type="ECO:0000256" key="4">
    <source>
        <dbReference type="ARBA" id="ARBA00022679"/>
    </source>
</evidence>
<evidence type="ECO:0000256" key="7">
    <source>
        <dbReference type="ARBA" id="ARBA00023136"/>
    </source>
</evidence>
<dbReference type="WBParaSite" id="mrna-Wban_03885">
    <property type="protein sequence ID" value="mrna-Wban_03885"/>
    <property type="gene ID" value="Wban_03885"/>
</dbReference>
<feature type="transmembrane region" description="Helical" evidence="8">
    <location>
        <begin position="323"/>
        <end position="344"/>
    </location>
</feature>
<keyword evidence="7 8" id="KW-0472">Membrane</keyword>
<dbReference type="CDD" id="cd20177">
    <property type="entry name" value="Dpy19"/>
    <property type="match status" value="1"/>
</dbReference>